<name>A0A4V2T4B9_9FIRM</name>
<comment type="caution">
    <text evidence="2">The sequence shown here is derived from an EMBL/GenBank/DDBJ whole genome shotgun (WGS) entry which is preliminary data.</text>
</comment>
<keyword evidence="3" id="KW-1185">Reference proteome</keyword>
<evidence type="ECO:0000313" key="2">
    <source>
        <dbReference type="EMBL" id="TCQ04664.1"/>
    </source>
</evidence>
<feature type="transmembrane region" description="Helical" evidence="1">
    <location>
        <begin position="6"/>
        <end position="24"/>
    </location>
</feature>
<accession>A0A4V2T4B9</accession>
<dbReference type="Proteomes" id="UP000295504">
    <property type="component" value="Unassembled WGS sequence"/>
</dbReference>
<reference evidence="2 3" key="1">
    <citation type="submission" date="2019-03" db="EMBL/GenBank/DDBJ databases">
        <title>Genomic Encyclopedia of Type Strains, Phase IV (KMG-IV): sequencing the most valuable type-strain genomes for metagenomic binning, comparative biology and taxonomic classification.</title>
        <authorList>
            <person name="Goeker M."/>
        </authorList>
    </citation>
    <scope>NUCLEOTIDE SEQUENCE [LARGE SCALE GENOMIC DNA]</scope>
    <source>
        <strain evidence="2 3">DSM 100013</strain>
    </source>
</reference>
<evidence type="ECO:0000313" key="3">
    <source>
        <dbReference type="Proteomes" id="UP000295504"/>
    </source>
</evidence>
<evidence type="ECO:0000256" key="1">
    <source>
        <dbReference type="SAM" id="Phobius"/>
    </source>
</evidence>
<keyword evidence="1" id="KW-0812">Transmembrane</keyword>
<organism evidence="2 3">
    <name type="scientific">Serpentinicella alkaliphila</name>
    <dbReference type="NCBI Taxonomy" id="1734049"/>
    <lineage>
        <taxon>Bacteria</taxon>
        <taxon>Bacillati</taxon>
        <taxon>Bacillota</taxon>
        <taxon>Clostridia</taxon>
        <taxon>Peptostreptococcales</taxon>
        <taxon>Natronincolaceae</taxon>
        <taxon>Serpentinicella</taxon>
    </lineage>
</organism>
<dbReference type="RefSeq" id="WP_132847798.1">
    <property type="nucleotide sequence ID" value="NZ_CP058648.1"/>
</dbReference>
<gene>
    <name evidence="2" type="ORF">EDD79_100668</name>
</gene>
<protein>
    <recommendedName>
        <fullName evidence="4">Holin family Hol44 protein (Superfamily V)</fullName>
    </recommendedName>
</protein>
<dbReference type="EMBL" id="SLYC01000006">
    <property type="protein sequence ID" value="TCQ04664.1"/>
    <property type="molecule type" value="Genomic_DNA"/>
</dbReference>
<keyword evidence="1" id="KW-0472">Membrane</keyword>
<evidence type="ECO:0008006" key="4">
    <source>
        <dbReference type="Google" id="ProtNLM"/>
    </source>
</evidence>
<sequence length="92" mass="10381">MIEYNIPILISIIIGISSTLKRVFDHKYDRFEPLFKLSLGILAGVIYTNPHNIKLGILEGIIIGLAANGFNIYAQGIKNGYANIKMYRNNKR</sequence>
<proteinExistence type="predicted"/>
<keyword evidence="1" id="KW-1133">Transmembrane helix</keyword>
<dbReference type="AlphaFoldDB" id="A0A4V2T4B9"/>